<evidence type="ECO:0000256" key="1">
    <source>
        <dbReference type="ARBA" id="ARBA00011245"/>
    </source>
</evidence>
<proteinExistence type="predicted"/>
<keyword evidence="2" id="KW-0813">Transport</keyword>
<reference evidence="6 7" key="1">
    <citation type="submission" date="2016-10" db="EMBL/GenBank/DDBJ databases">
        <title>Rodentibacter gen. nov. and new species.</title>
        <authorList>
            <person name="Christensen H."/>
        </authorList>
    </citation>
    <scope>NUCLEOTIDE SEQUENCE [LARGE SCALE GENOMIC DNA]</scope>
    <source>
        <strain evidence="6 7">1998236014</strain>
    </source>
</reference>
<evidence type="ECO:0000256" key="2">
    <source>
        <dbReference type="ARBA" id="ARBA00022448"/>
    </source>
</evidence>
<accession>A0ABX3L049</accession>
<comment type="subunit">
    <text evidence="1">Monomer.</text>
</comment>
<dbReference type="CDD" id="cd16325">
    <property type="entry name" value="LolA"/>
    <property type="match status" value="1"/>
</dbReference>
<comment type="caution">
    <text evidence="6">The sequence shown here is derived from an EMBL/GenBank/DDBJ whole genome shotgun (WGS) entry which is preliminary data.</text>
</comment>
<gene>
    <name evidence="6" type="ORF">BKG89_00540</name>
</gene>
<evidence type="ECO:0000313" key="6">
    <source>
        <dbReference type="EMBL" id="OOF71349.1"/>
    </source>
</evidence>
<dbReference type="SUPFAM" id="SSF89392">
    <property type="entry name" value="Prokaryotic lipoproteins and lipoprotein localization factors"/>
    <property type="match status" value="1"/>
</dbReference>
<dbReference type="InterPro" id="IPR004564">
    <property type="entry name" value="OM_lipoprot_carrier_LolA-like"/>
</dbReference>
<keyword evidence="3 5" id="KW-0732">Signal</keyword>
<evidence type="ECO:0000256" key="4">
    <source>
        <dbReference type="ARBA" id="ARBA00022927"/>
    </source>
</evidence>
<dbReference type="Gene3D" id="2.50.20.10">
    <property type="entry name" value="Lipoprotein localisation LolA/LolB/LppX"/>
    <property type="match status" value="1"/>
</dbReference>
<dbReference type="EMBL" id="MLAA01000002">
    <property type="protein sequence ID" value="OOF71349.1"/>
    <property type="molecule type" value="Genomic_DNA"/>
</dbReference>
<sequence length="195" mass="22367">MFRVFILFIGLCFSLFSFAFSQQDLVTQLQQPQNVQGEFIQQRFLKSLIKPIQTNGQFTLVKHQGLLWQMKEPFSADLRVQKNGISQWNSNHWVTTDKLGQSQQISLFLGLLSGDMSALESQFNLMLSGNSKDWQLTLTPDSLLMKQIFEQIQIRGDAVVKSIELREKQGDRTLILLQNILLNQPLTPFAQSALY</sequence>
<keyword evidence="7" id="KW-1185">Reference proteome</keyword>
<dbReference type="Pfam" id="PF19574">
    <property type="entry name" value="LolA_3"/>
    <property type="match status" value="1"/>
</dbReference>
<feature type="chain" id="PRO_5046561778" description="Outer membrane lipoprotein carrier protein LolA" evidence="5">
    <location>
        <begin position="20"/>
        <end position="195"/>
    </location>
</feature>
<keyword evidence="4" id="KW-0653">Protein transport</keyword>
<evidence type="ECO:0000256" key="5">
    <source>
        <dbReference type="SAM" id="SignalP"/>
    </source>
</evidence>
<name>A0ABX3L049_9PAST</name>
<organism evidence="6 7">
    <name type="scientific">Rodentibacter caecimuris</name>
    <dbReference type="NCBI Taxonomy" id="1796644"/>
    <lineage>
        <taxon>Bacteria</taxon>
        <taxon>Pseudomonadati</taxon>
        <taxon>Pseudomonadota</taxon>
        <taxon>Gammaproteobacteria</taxon>
        <taxon>Pasteurellales</taxon>
        <taxon>Pasteurellaceae</taxon>
        <taxon>Rodentibacter</taxon>
    </lineage>
</organism>
<evidence type="ECO:0008006" key="8">
    <source>
        <dbReference type="Google" id="ProtNLM"/>
    </source>
</evidence>
<dbReference type="Proteomes" id="UP000188820">
    <property type="component" value="Unassembled WGS sequence"/>
</dbReference>
<evidence type="ECO:0000256" key="3">
    <source>
        <dbReference type="ARBA" id="ARBA00022729"/>
    </source>
</evidence>
<evidence type="ECO:0000313" key="7">
    <source>
        <dbReference type="Proteomes" id="UP000188820"/>
    </source>
</evidence>
<protein>
    <recommendedName>
        <fullName evidence="8">Outer membrane lipoprotein carrier protein LolA</fullName>
    </recommendedName>
</protein>
<dbReference type="InterPro" id="IPR029046">
    <property type="entry name" value="LolA/LolB/LppX"/>
</dbReference>
<dbReference type="RefSeq" id="WP_077462244.1">
    <property type="nucleotide sequence ID" value="NZ_MLAA01000002.1"/>
</dbReference>
<feature type="signal peptide" evidence="5">
    <location>
        <begin position="1"/>
        <end position="19"/>
    </location>
</feature>